<comment type="caution">
    <text evidence="2">The sequence shown here is derived from an EMBL/GenBank/DDBJ whole genome shotgun (WGS) entry which is preliminary data.</text>
</comment>
<feature type="transmembrane region" description="Helical" evidence="1">
    <location>
        <begin position="21"/>
        <end position="38"/>
    </location>
</feature>
<keyword evidence="1" id="KW-0472">Membrane</keyword>
<feature type="transmembrane region" description="Helical" evidence="1">
    <location>
        <begin position="167"/>
        <end position="193"/>
    </location>
</feature>
<sequence length="337" mass="38018">MIKLFNLIENEVLKMISKKRLMFVLAILVVLISVFAYGQNHTAERTKAQLAQRMGISATADWRKLADQQLIDMKNRLDSPYRDEKDKSSLRVRIEQLQYNLDNNINPLEQSAAKFTTKFMEQSIFLFLPLLIIMLAADMVSGESSSGTIKLLLVRNVPRWKILLSKYLTLMILEIVVLFFAFVLSVIISGLFFGLGGWLAPVATGFKLVAGKLDTSAVLNVPQWRYTLMVYSLAYFVVVVVGSISFMISILVKSTAASIGIIMSTVVAGNFISYFLSDWKITRYMFMVNLRLTDYLSGSFQPIEGMTMLFSITVLLGWAVASILVSFVYFIKQDILV</sequence>
<keyword evidence="3" id="KW-1185">Reference proteome</keyword>
<accession>A0ABT8QQY8</accession>
<dbReference type="RefSeq" id="WP_302048719.1">
    <property type="nucleotide sequence ID" value="NZ_JAMJEV010000007.1"/>
</dbReference>
<organism evidence="2 3">
    <name type="scientific">Desulfosporosinus nitroreducens</name>
    <dbReference type="NCBI Taxonomy" id="2018668"/>
    <lineage>
        <taxon>Bacteria</taxon>
        <taxon>Bacillati</taxon>
        <taxon>Bacillota</taxon>
        <taxon>Clostridia</taxon>
        <taxon>Eubacteriales</taxon>
        <taxon>Desulfitobacteriaceae</taxon>
        <taxon>Desulfosporosinus</taxon>
    </lineage>
</organism>
<protein>
    <submittedName>
        <fullName evidence="2">ABC transporter permease</fullName>
    </submittedName>
</protein>
<proteinExistence type="predicted"/>
<keyword evidence="1" id="KW-0812">Transmembrane</keyword>
<dbReference type="EMBL" id="JAMJEV010000007">
    <property type="protein sequence ID" value="MDO0823277.1"/>
    <property type="molecule type" value="Genomic_DNA"/>
</dbReference>
<dbReference type="Proteomes" id="UP001176021">
    <property type="component" value="Unassembled WGS sequence"/>
</dbReference>
<dbReference type="PANTHER" id="PTHR37305:SF2">
    <property type="entry name" value="BACITRACIN TRANSPORT PERMEASE PROTEIN BCRB"/>
    <property type="match status" value="1"/>
</dbReference>
<evidence type="ECO:0000256" key="1">
    <source>
        <dbReference type="SAM" id="Phobius"/>
    </source>
</evidence>
<dbReference type="Pfam" id="PF12679">
    <property type="entry name" value="ABC2_membrane_2"/>
    <property type="match status" value="1"/>
</dbReference>
<evidence type="ECO:0000313" key="3">
    <source>
        <dbReference type="Proteomes" id="UP001176021"/>
    </source>
</evidence>
<keyword evidence="1" id="KW-1133">Transmembrane helix</keyword>
<feature type="transmembrane region" description="Helical" evidence="1">
    <location>
        <begin position="308"/>
        <end position="331"/>
    </location>
</feature>
<reference evidence="2" key="1">
    <citation type="submission" date="2022-05" db="EMBL/GenBank/DDBJ databases">
        <title>Expanded diversity of anoxic marine methylotrophy in a Black Sea sulfate reducing microorganism.</title>
        <authorList>
            <person name="Fischer P.Q."/>
            <person name="Stams A.J.M."/>
            <person name="Villanueva L."/>
            <person name="Sousa D.Z."/>
        </authorList>
    </citation>
    <scope>NUCLEOTIDE SEQUENCE</scope>
    <source>
        <strain evidence="2">P130</strain>
    </source>
</reference>
<name>A0ABT8QQY8_9FIRM</name>
<feature type="transmembrane region" description="Helical" evidence="1">
    <location>
        <begin position="259"/>
        <end position="277"/>
    </location>
</feature>
<feature type="transmembrane region" description="Helical" evidence="1">
    <location>
        <begin position="124"/>
        <end position="146"/>
    </location>
</feature>
<dbReference type="PANTHER" id="PTHR37305">
    <property type="entry name" value="INTEGRAL MEMBRANE PROTEIN-RELATED"/>
    <property type="match status" value="1"/>
</dbReference>
<feature type="transmembrane region" description="Helical" evidence="1">
    <location>
        <begin position="228"/>
        <end position="252"/>
    </location>
</feature>
<gene>
    <name evidence="2" type="ORF">M8H41_10480</name>
</gene>
<evidence type="ECO:0000313" key="2">
    <source>
        <dbReference type="EMBL" id="MDO0823277.1"/>
    </source>
</evidence>